<dbReference type="Proteomes" id="UP000199150">
    <property type="component" value="Unassembled WGS sequence"/>
</dbReference>
<dbReference type="EMBL" id="FMTS01000001">
    <property type="protein sequence ID" value="SCW34562.1"/>
    <property type="molecule type" value="Genomic_DNA"/>
</dbReference>
<keyword evidence="1" id="KW-0732">Signal</keyword>
<name>A0A1G4PQM5_9CAUL</name>
<accession>A0A1G4PQM5</accession>
<dbReference type="OrthoDB" id="7340239at2"/>
<evidence type="ECO:0008006" key="4">
    <source>
        <dbReference type="Google" id="ProtNLM"/>
    </source>
</evidence>
<evidence type="ECO:0000256" key="1">
    <source>
        <dbReference type="SAM" id="SignalP"/>
    </source>
</evidence>
<gene>
    <name evidence="2" type="ORF">SAMN02927928_0580</name>
</gene>
<dbReference type="STRING" id="260084.SAMN02927928_0580"/>
<feature type="chain" id="PRO_5011431549" description="Cysteine rich repeat-containing protein" evidence="1">
    <location>
        <begin position="23"/>
        <end position="121"/>
    </location>
</feature>
<feature type="signal peptide" evidence="1">
    <location>
        <begin position="1"/>
        <end position="22"/>
    </location>
</feature>
<dbReference type="RefSeq" id="WP_090643434.1">
    <property type="nucleotide sequence ID" value="NZ_CBCRYE010000001.1"/>
</dbReference>
<evidence type="ECO:0000313" key="2">
    <source>
        <dbReference type="EMBL" id="SCW34562.1"/>
    </source>
</evidence>
<protein>
    <recommendedName>
        <fullName evidence="4">Cysteine rich repeat-containing protein</fullName>
    </recommendedName>
</protein>
<sequence>MRHILALLAIASLAAACSPAPQKDTAATQVSASAEMSESSRSSIAITAAISDAATSSSDGTCISEIGKAASDRLVERCIMVSPATHPPCNAANSCQMIQGEIDRSCAMYGPEEKKPAECTR</sequence>
<proteinExistence type="predicted"/>
<keyword evidence="3" id="KW-1185">Reference proteome</keyword>
<organism evidence="2 3">
    <name type="scientific">Asticcacaulis taihuensis</name>
    <dbReference type="NCBI Taxonomy" id="260084"/>
    <lineage>
        <taxon>Bacteria</taxon>
        <taxon>Pseudomonadati</taxon>
        <taxon>Pseudomonadota</taxon>
        <taxon>Alphaproteobacteria</taxon>
        <taxon>Caulobacterales</taxon>
        <taxon>Caulobacteraceae</taxon>
        <taxon>Asticcacaulis</taxon>
    </lineage>
</organism>
<reference evidence="3" key="1">
    <citation type="submission" date="2016-10" db="EMBL/GenBank/DDBJ databases">
        <authorList>
            <person name="Varghese N."/>
            <person name="Submissions S."/>
        </authorList>
    </citation>
    <scope>NUCLEOTIDE SEQUENCE [LARGE SCALE GENOMIC DNA]</scope>
    <source>
        <strain evidence="3">CGMCC 1.3431</strain>
    </source>
</reference>
<dbReference type="PROSITE" id="PS51257">
    <property type="entry name" value="PROKAR_LIPOPROTEIN"/>
    <property type="match status" value="1"/>
</dbReference>
<evidence type="ECO:0000313" key="3">
    <source>
        <dbReference type="Proteomes" id="UP000199150"/>
    </source>
</evidence>
<dbReference type="AlphaFoldDB" id="A0A1G4PQM5"/>